<dbReference type="Gene3D" id="1.25.10.10">
    <property type="entry name" value="Leucine-rich Repeat Variant"/>
    <property type="match status" value="2"/>
</dbReference>
<reference evidence="4 5" key="1">
    <citation type="submission" date="2021-06" db="EMBL/GenBank/DDBJ databases">
        <title>Caerostris darwini draft genome.</title>
        <authorList>
            <person name="Kono N."/>
            <person name="Arakawa K."/>
        </authorList>
    </citation>
    <scope>NUCLEOTIDE SEQUENCE [LARGE SCALE GENOMIC DNA]</scope>
</reference>
<dbReference type="PANTHER" id="PTHR13366">
    <property type="entry name" value="MALARIA ANTIGEN-RELATED"/>
    <property type="match status" value="1"/>
</dbReference>
<feature type="compositionally biased region" description="Polar residues" evidence="2">
    <location>
        <begin position="264"/>
        <end position="276"/>
    </location>
</feature>
<keyword evidence="5" id="KW-1185">Reference proteome</keyword>
<proteinExistence type="predicted"/>
<protein>
    <recommendedName>
        <fullName evidence="1">HEAT repeat-containing protein 6</fullName>
    </recommendedName>
</protein>
<name>A0AAV4TMS5_9ARAC</name>
<feature type="domain" description="DUF4042" evidence="3">
    <location>
        <begin position="365"/>
        <end position="541"/>
    </location>
</feature>
<gene>
    <name evidence="4" type="primary">heatr6</name>
    <name evidence="4" type="ORF">CDAR_124092</name>
</gene>
<organism evidence="4 5">
    <name type="scientific">Caerostris darwini</name>
    <dbReference type="NCBI Taxonomy" id="1538125"/>
    <lineage>
        <taxon>Eukaryota</taxon>
        <taxon>Metazoa</taxon>
        <taxon>Ecdysozoa</taxon>
        <taxon>Arthropoda</taxon>
        <taxon>Chelicerata</taxon>
        <taxon>Arachnida</taxon>
        <taxon>Araneae</taxon>
        <taxon>Araneomorphae</taxon>
        <taxon>Entelegynae</taxon>
        <taxon>Araneoidea</taxon>
        <taxon>Araneidae</taxon>
        <taxon>Caerostris</taxon>
    </lineage>
</organism>
<dbReference type="PANTHER" id="PTHR13366:SF0">
    <property type="entry name" value="HEAT REPEAT-CONTAINING PROTEIN 6"/>
    <property type="match status" value="1"/>
</dbReference>
<feature type="region of interest" description="Disordered" evidence="2">
    <location>
        <begin position="264"/>
        <end position="310"/>
    </location>
</feature>
<dbReference type="InterPro" id="IPR052107">
    <property type="entry name" value="HEAT6"/>
</dbReference>
<feature type="compositionally biased region" description="Basic residues" evidence="2">
    <location>
        <begin position="281"/>
        <end position="296"/>
    </location>
</feature>
<evidence type="ECO:0000313" key="4">
    <source>
        <dbReference type="EMBL" id="GIY47715.1"/>
    </source>
</evidence>
<dbReference type="Proteomes" id="UP001054837">
    <property type="component" value="Unassembled WGS sequence"/>
</dbReference>
<dbReference type="InterPro" id="IPR025283">
    <property type="entry name" value="DUF4042"/>
</dbReference>
<sequence>MNPDTSKPYIQDFCLKIKKLKETDVIELNLIIDQLNALHYCGFTEENKPYNDLLYSLVDLISPKNDHMLSKFCCLLYSLLHKRKIILQKSSLEYLVQFMISALRSCADWVRGDVLMALAPLLENNGDHINIFSDDLVGKNGILTNILLSDKNDRNLQYNIFQCLFSLIKNPNENVLNTEILTFCFQNCLLVLKDGFICDTNDLLTLKIAITSLKCLQQVFTSKSVKIENFGELLGTLKNLLFYGLPGQTFTLETNLYPTLRYPDNQQAQETQSESDSPYPKLRKQKKNKRRPKKLPQNKQMCETTSAKVESDRAINDATKSIANVSLSSSAKNFHATKMRVSSSDSELSDAESHTSKIKSLQASVRQNAYQVLQNVVKIADKKLMFGYWSYFLPEHPVIRGLVSSPNIFTTIMKDPASQVRLCALTLLAEILRGSKQFLMHADGRNAKHMSFTSLSSILATMIEETHRYLLLAFLSENTSPLLIQIMKCYEVLSANVPYCKLNNTILLKFLKNIKSYLHHKDIQIRVACISVFCSLINSDQIPVEIQDLMLSSDSDSAMKANDSLHNESSDSSDDYSLPWIIELCKDNILNEEPLPIQIQSLQLLCSVVGKCFQKSYFIHNYFFTIIEEIVLFCLNDQDISIQLHGAKLLDIVGRSVNIVTDVEFRKALNQRCQCYGGIGFEKLPPRSQIMYLTILLGLTSDSNPNVRGAAIRCLGLYCLFPSLIQDASFLEDVSSILIKSVDDSNVNVRFKASWSLGNLCDALFVNEDEILRNEAISLTFFYSIGMACVQFSKDCDRVKANAVRALGILLNYIPEDFMGFDMMSALIQESCEVLKSALSSNFMKVCWNSCYALGNMLRNTNLLLHCHLNLEDVFDCLLNVLKSPNFKVRISAAQALTTLTSREQYGDHLIIIWQNLISTLLSTSSDVNFKEMKHQENLLDQLCYSLCHLASLLTLEDILKINSSIVNSQEVLLISMWKFGSRLCKEKDSVLHTAIDKINSLKKASNDSEQTLIVLLDILNQASIAFYNQDN</sequence>
<evidence type="ECO:0000256" key="1">
    <source>
        <dbReference type="ARBA" id="ARBA00015263"/>
    </source>
</evidence>
<comment type="caution">
    <text evidence="4">The sequence shown here is derived from an EMBL/GenBank/DDBJ whole genome shotgun (WGS) entry which is preliminary data.</text>
</comment>
<evidence type="ECO:0000259" key="3">
    <source>
        <dbReference type="Pfam" id="PF13251"/>
    </source>
</evidence>
<accession>A0AAV4TMS5</accession>
<dbReference type="Pfam" id="PF13251">
    <property type="entry name" value="DUF4042"/>
    <property type="match status" value="1"/>
</dbReference>
<dbReference type="InterPro" id="IPR016024">
    <property type="entry name" value="ARM-type_fold"/>
</dbReference>
<dbReference type="InterPro" id="IPR011989">
    <property type="entry name" value="ARM-like"/>
</dbReference>
<evidence type="ECO:0000313" key="5">
    <source>
        <dbReference type="Proteomes" id="UP001054837"/>
    </source>
</evidence>
<dbReference type="SUPFAM" id="SSF48371">
    <property type="entry name" value="ARM repeat"/>
    <property type="match status" value="2"/>
</dbReference>
<dbReference type="EMBL" id="BPLQ01009992">
    <property type="protein sequence ID" value="GIY47715.1"/>
    <property type="molecule type" value="Genomic_DNA"/>
</dbReference>
<evidence type="ECO:0000256" key="2">
    <source>
        <dbReference type="SAM" id="MobiDB-lite"/>
    </source>
</evidence>
<dbReference type="AlphaFoldDB" id="A0AAV4TMS5"/>